<dbReference type="InterPro" id="IPR028896">
    <property type="entry name" value="GcvT/YgfZ/DmdA"/>
</dbReference>
<organism evidence="2 3">
    <name type="scientific">Leptospira interrogans serovar Icterohaemorrhagiae str. Verdun HP</name>
    <dbReference type="NCBI Taxonomy" id="1049910"/>
    <lineage>
        <taxon>Bacteria</taxon>
        <taxon>Pseudomonadati</taxon>
        <taxon>Spirochaetota</taxon>
        <taxon>Spirochaetia</taxon>
        <taxon>Leptospirales</taxon>
        <taxon>Leptospiraceae</taxon>
        <taxon>Leptospira</taxon>
    </lineage>
</organism>
<dbReference type="InterPro" id="IPR027266">
    <property type="entry name" value="TrmE/GcvT-like"/>
</dbReference>
<comment type="caution">
    <text evidence="2">The sequence shown here is derived from an EMBL/GenBank/DDBJ whole genome shotgun (WGS) entry which is preliminary data.</text>
</comment>
<dbReference type="InterPro" id="IPR006222">
    <property type="entry name" value="GCVT_N"/>
</dbReference>
<dbReference type="Pfam" id="PF01571">
    <property type="entry name" value="GCV_T"/>
    <property type="match status" value="1"/>
</dbReference>
<dbReference type="GO" id="GO:0032259">
    <property type="term" value="P:methylation"/>
    <property type="evidence" value="ECO:0007669"/>
    <property type="project" value="UniProtKB-KW"/>
</dbReference>
<proteinExistence type="predicted"/>
<dbReference type="AlphaFoldDB" id="M6RCX8"/>
<dbReference type="GO" id="GO:0005829">
    <property type="term" value="C:cytosol"/>
    <property type="evidence" value="ECO:0007669"/>
    <property type="project" value="TreeGrafter"/>
</dbReference>
<evidence type="ECO:0000259" key="1">
    <source>
        <dbReference type="Pfam" id="PF01571"/>
    </source>
</evidence>
<dbReference type="EMBL" id="AHNZ02000437">
    <property type="protein sequence ID" value="EMO05455.1"/>
    <property type="molecule type" value="Genomic_DNA"/>
</dbReference>
<dbReference type="Proteomes" id="UP000012092">
    <property type="component" value="Unassembled WGS sequence"/>
</dbReference>
<dbReference type="PANTHER" id="PTHR43757:SF2">
    <property type="entry name" value="AMINOMETHYLTRANSFERASE, MITOCHONDRIAL"/>
    <property type="match status" value="1"/>
</dbReference>
<evidence type="ECO:0000313" key="3">
    <source>
        <dbReference type="Proteomes" id="UP000012092"/>
    </source>
</evidence>
<reference evidence="2 3" key="1">
    <citation type="submission" date="2013-01" db="EMBL/GenBank/DDBJ databases">
        <authorList>
            <person name="Harkins D.M."/>
            <person name="Durkin A.S."/>
            <person name="Brinkac L.M."/>
            <person name="Haft D.H."/>
            <person name="Selengut J.D."/>
            <person name="Sanka R."/>
            <person name="DePew J."/>
            <person name="Purushe J."/>
            <person name="Picardeau M."/>
            <person name="Werts C."/>
            <person name="Goarant C."/>
            <person name="Vinetz J.M."/>
            <person name="Sutton G.G."/>
            <person name="Nierman W.C."/>
            <person name="Fouts D.E."/>
        </authorList>
    </citation>
    <scope>NUCLEOTIDE SEQUENCE [LARGE SCALE GENOMIC DNA]</scope>
    <source>
        <strain evidence="2 3">Verdun HP</strain>
    </source>
</reference>
<keyword evidence="2" id="KW-0808">Transferase</keyword>
<sequence>MSQDKKTPLYETHRTLGAKMIPFGGWDMPVQYSGIIAEHNATREAAGLF</sequence>
<feature type="domain" description="GCVT N-terminal" evidence="1">
    <location>
        <begin position="9"/>
        <end position="49"/>
    </location>
</feature>
<keyword evidence="2" id="KW-0489">Methyltransferase</keyword>
<gene>
    <name evidence="2" type="ORF">LEP1GSC116_4576</name>
</gene>
<dbReference type="PANTHER" id="PTHR43757">
    <property type="entry name" value="AMINOMETHYLTRANSFERASE"/>
    <property type="match status" value="1"/>
</dbReference>
<protein>
    <submittedName>
        <fullName evidence="2">Aminomethyltransferase domain protein</fullName>
    </submittedName>
</protein>
<name>M6RCX8_LEPIR</name>
<dbReference type="GO" id="GO:0008168">
    <property type="term" value="F:methyltransferase activity"/>
    <property type="evidence" value="ECO:0007669"/>
    <property type="project" value="UniProtKB-KW"/>
</dbReference>
<accession>M6RCX8</accession>
<evidence type="ECO:0000313" key="2">
    <source>
        <dbReference type="EMBL" id="EMO05455.1"/>
    </source>
</evidence>
<dbReference type="SUPFAM" id="SSF103025">
    <property type="entry name" value="Folate-binding domain"/>
    <property type="match status" value="1"/>
</dbReference>
<dbReference type="Gene3D" id="3.30.1360.120">
    <property type="entry name" value="Probable tRNA modification gtpase trme, domain 1"/>
    <property type="match status" value="1"/>
</dbReference>